<protein>
    <submittedName>
        <fullName evidence="3">Uncharacterized protein</fullName>
    </submittedName>
</protein>
<dbReference type="InterPro" id="IPR039519">
    <property type="entry name" value="YokE-like_PH"/>
</dbReference>
<reference evidence="3 4" key="1">
    <citation type="submission" date="2015-09" db="EMBL/GenBank/DDBJ databases">
        <title>Genome sequencing project for genomic taxonomy and phylogenomics of Bacillus-like bacteria.</title>
        <authorList>
            <person name="Liu B."/>
            <person name="Wang J."/>
            <person name="Zhu Y."/>
            <person name="Liu G."/>
            <person name="Chen Q."/>
            <person name="Chen Z."/>
            <person name="Lan J."/>
            <person name="Che J."/>
            <person name="Ge C."/>
            <person name="Shi H."/>
            <person name="Pan Z."/>
            <person name="Liu X."/>
        </authorList>
    </citation>
    <scope>NUCLEOTIDE SEQUENCE [LARGE SCALE GENOMIC DNA]</scope>
    <source>
        <strain evidence="3 4">LMG 18435</strain>
    </source>
</reference>
<gene>
    <name evidence="3" type="ORF">AN964_03500</name>
</gene>
<dbReference type="OrthoDB" id="1908357at2"/>
<sequence length="258" mass="29159">MGFFDLKAVCGVCENTVGMNRYKVRKSNAWVCPSCLKKAGGMTKVNISKVTIEELKSIIAAKEQLQHERENMDPMSTAEGMYQYCLDNKFGSGFNDKWGVKHFSVIESKLMKDEKVLMTFIGLHNYVSTTKHDNNYAYAITNKRILFAQKTITGEKFKAVNFDHLNDISFKKGMVFGVLTIDTLNEIFNVALDKYSAEAINNNIHQVLDEVRNVSKQPQVITSTVSAADELKKFKELLDMGVLTEDEFNAKKKQLLGI</sequence>
<feature type="domain" description="SHOCT" evidence="1">
    <location>
        <begin position="229"/>
        <end position="256"/>
    </location>
</feature>
<evidence type="ECO:0000259" key="1">
    <source>
        <dbReference type="Pfam" id="PF09851"/>
    </source>
</evidence>
<dbReference type="STRING" id="157838.AN964_03500"/>
<dbReference type="RefSeq" id="WP_055738382.1">
    <property type="nucleotide sequence ID" value="NZ_JAAIWL010000040.1"/>
</dbReference>
<dbReference type="EMBL" id="LJJC01000004">
    <property type="protein sequence ID" value="KQL52679.1"/>
    <property type="molecule type" value="Genomic_DNA"/>
</dbReference>
<evidence type="ECO:0000313" key="4">
    <source>
        <dbReference type="Proteomes" id="UP000051888"/>
    </source>
</evidence>
<dbReference type="Pfam" id="PF09851">
    <property type="entry name" value="SHOCT"/>
    <property type="match status" value="1"/>
</dbReference>
<evidence type="ECO:0000259" key="2">
    <source>
        <dbReference type="Pfam" id="PF14470"/>
    </source>
</evidence>
<comment type="caution">
    <text evidence="3">The sequence shown here is derived from an EMBL/GenBank/DDBJ whole genome shotgun (WGS) entry which is preliminary data.</text>
</comment>
<dbReference type="InterPro" id="IPR018649">
    <property type="entry name" value="SHOCT"/>
</dbReference>
<keyword evidence="4" id="KW-1185">Reference proteome</keyword>
<accession>A0A0Q3WVP9</accession>
<dbReference type="Proteomes" id="UP000051888">
    <property type="component" value="Unassembled WGS sequence"/>
</dbReference>
<proteinExistence type="predicted"/>
<feature type="domain" description="YokE-like PH" evidence="2">
    <location>
        <begin position="110"/>
        <end position="202"/>
    </location>
</feature>
<name>A0A0Q3WVP9_9BACI</name>
<organism evidence="3 4">
    <name type="scientific">Heyndrickxia shackletonii</name>
    <dbReference type="NCBI Taxonomy" id="157838"/>
    <lineage>
        <taxon>Bacteria</taxon>
        <taxon>Bacillati</taxon>
        <taxon>Bacillota</taxon>
        <taxon>Bacilli</taxon>
        <taxon>Bacillales</taxon>
        <taxon>Bacillaceae</taxon>
        <taxon>Heyndrickxia</taxon>
    </lineage>
</organism>
<dbReference type="AlphaFoldDB" id="A0A0Q3WVP9"/>
<dbReference type="PATRIC" id="fig|157838.3.peg.776"/>
<dbReference type="Pfam" id="PF14470">
    <property type="entry name" value="bPH_3"/>
    <property type="match status" value="1"/>
</dbReference>
<evidence type="ECO:0000313" key="3">
    <source>
        <dbReference type="EMBL" id="KQL52679.1"/>
    </source>
</evidence>